<evidence type="ECO:0000313" key="2">
    <source>
        <dbReference type="EMBL" id="MEE1972879.1"/>
    </source>
</evidence>
<name>A0ABU7IIS3_9FLAO</name>
<evidence type="ECO:0000256" key="1">
    <source>
        <dbReference type="SAM" id="Phobius"/>
    </source>
</evidence>
<accession>A0ABU7IIS3</accession>
<keyword evidence="1" id="KW-0812">Transmembrane</keyword>
<sequence length="199" mass="22813">MEGKARAELKDRILKFLIEDPSHSFTVERLWENLGKPVDNKLLMQEILDEMENTAGSNFLVINNSGYESYGSNEFTQDYLDNGGFTNQYEVEMEVARNMNKSALQDSRIKDMQEKDLNLKIRNGKFSLPISIISVLVAVGSLLYSIFKPAPELKSNDVQIKQLEERLDKIEYTLTKDVDSLKKELYDAEINEKALESPH</sequence>
<organism evidence="2 3">
    <name type="scientific">Maribacter flavus</name>
    <dbReference type="NCBI Taxonomy" id="1658664"/>
    <lineage>
        <taxon>Bacteria</taxon>
        <taxon>Pseudomonadati</taxon>
        <taxon>Bacteroidota</taxon>
        <taxon>Flavobacteriia</taxon>
        <taxon>Flavobacteriales</taxon>
        <taxon>Flavobacteriaceae</taxon>
        <taxon>Maribacter</taxon>
    </lineage>
</organism>
<comment type="caution">
    <text evidence="2">The sequence shown here is derived from an EMBL/GenBank/DDBJ whole genome shotgun (WGS) entry which is preliminary data.</text>
</comment>
<keyword evidence="3" id="KW-1185">Reference proteome</keyword>
<gene>
    <name evidence="2" type="ORF">V1H85_10520</name>
</gene>
<evidence type="ECO:0000313" key="3">
    <source>
        <dbReference type="Proteomes" id="UP001343698"/>
    </source>
</evidence>
<proteinExistence type="predicted"/>
<protein>
    <submittedName>
        <fullName evidence="2">Uncharacterized protein</fullName>
    </submittedName>
</protein>
<feature type="transmembrane region" description="Helical" evidence="1">
    <location>
        <begin position="126"/>
        <end position="147"/>
    </location>
</feature>
<dbReference type="Proteomes" id="UP001343698">
    <property type="component" value="Unassembled WGS sequence"/>
</dbReference>
<keyword evidence="1" id="KW-1133">Transmembrane helix</keyword>
<keyword evidence="1" id="KW-0472">Membrane</keyword>
<dbReference type="RefSeq" id="WP_272637165.1">
    <property type="nucleotide sequence ID" value="NZ_JAZDDF010000004.1"/>
</dbReference>
<reference evidence="2 3" key="1">
    <citation type="submission" date="2024-01" db="EMBL/GenBank/DDBJ databases">
        <title>Maribacter spp. originated from different algae showed divergent polysaccharides utilization ability.</title>
        <authorList>
            <person name="Wang H."/>
            <person name="Wu Y."/>
        </authorList>
    </citation>
    <scope>NUCLEOTIDE SEQUENCE [LARGE SCALE GENOMIC DNA]</scope>
    <source>
        <strain evidence="2 3">KPT27_14</strain>
    </source>
</reference>
<dbReference type="EMBL" id="JAZDDF010000004">
    <property type="protein sequence ID" value="MEE1972879.1"/>
    <property type="molecule type" value="Genomic_DNA"/>
</dbReference>